<dbReference type="SMART" id="SM00909">
    <property type="entry name" value="Germane"/>
    <property type="match status" value="1"/>
</dbReference>
<dbReference type="PROSITE" id="PS51257">
    <property type="entry name" value="PROKAR_LIPOPROTEIN"/>
    <property type="match status" value="1"/>
</dbReference>
<evidence type="ECO:0000259" key="2">
    <source>
        <dbReference type="SMART" id="SM00909"/>
    </source>
</evidence>
<feature type="region of interest" description="Disordered" evidence="1">
    <location>
        <begin position="344"/>
        <end position="363"/>
    </location>
</feature>
<dbReference type="RefSeq" id="WP_377457574.1">
    <property type="nucleotide sequence ID" value="NZ_JBHLUB010000001.1"/>
</dbReference>
<gene>
    <name evidence="3" type="ORF">ACFFFR_01420</name>
</gene>
<feature type="compositionally biased region" description="Acidic residues" evidence="1">
    <location>
        <begin position="77"/>
        <end position="87"/>
    </location>
</feature>
<feature type="region of interest" description="Disordered" evidence="1">
    <location>
        <begin position="60"/>
        <end position="112"/>
    </location>
</feature>
<sequence length="363" mass="39289">MSAAPRLTRSVYRSGPALLVAGTIIAGTLAGCVPADRTATPAPEIVGRDAADEEYGIPVESGSDAKFSASVGADTDQATEPESDADDAAAGRDANLENRQLQPKTEDGLVRPTQQDNGAIRERTVPVYWAGDTAEGLKLFREFRTVPDHGDPIATAVLAMFNERPLAPDYAHHLSNIDTVGVSLSLQNVITLDFPAEAFQRRYSQELAHTLIQQIVYTATASAAQASLGDGSIPYSVRILVEGQPNQEVFSALNLEDEYHRDSSTLAAVWIIDPQEGSKVGRTITIKGLATSEAEDLNWVLYRKGERADSWVRDSADTVELSSEDSPYSQVYTLELELDPGEYRLQVQDPESSSVDSKDFSVD</sequence>
<accession>A0ABV6P7D9</accession>
<dbReference type="EMBL" id="JBHLUB010000001">
    <property type="protein sequence ID" value="MFC0581049.1"/>
    <property type="molecule type" value="Genomic_DNA"/>
</dbReference>
<comment type="caution">
    <text evidence="3">The sequence shown here is derived from an EMBL/GenBank/DDBJ whole genome shotgun (WGS) entry which is preliminary data.</text>
</comment>
<proteinExistence type="predicted"/>
<keyword evidence="4" id="KW-1185">Reference proteome</keyword>
<evidence type="ECO:0000313" key="4">
    <source>
        <dbReference type="Proteomes" id="UP001589862"/>
    </source>
</evidence>
<organism evidence="3 4">
    <name type="scientific">Micrococcoides hystricis</name>
    <dbReference type="NCBI Taxonomy" id="1572761"/>
    <lineage>
        <taxon>Bacteria</taxon>
        <taxon>Bacillati</taxon>
        <taxon>Actinomycetota</taxon>
        <taxon>Actinomycetes</taxon>
        <taxon>Micrococcales</taxon>
        <taxon>Micrococcaceae</taxon>
        <taxon>Micrococcoides</taxon>
    </lineage>
</organism>
<dbReference type="InterPro" id="IPR019606">
    <property type="entry name" value="GerMN"/>
</dbReference>
<evidence type="ECO:0000313" key="3">
    <source>
        <dbReference type="EMBL" id="MFC0581049.1"/>
    </source>
</evidence>
<protein>
    <submittedName>
        <fullName evidence="3">GerMN domain-containing protein</fullName>
    </submittedName>
</protein>
<dbReference type="Pfam" id="PF10646">
    <property type="entry name" value="Germane"/>
    <property type="match status" value="1"/>
</dbReference>
<reference evidence="3 4" key="1">
    <citation type="submission" date="2024-09" db="EMBL/GenBank/DDBJ databases">
        <authorList>
            <person name="Sun Q."/>
            <person name="Mori K."/>
        </authorList>
    </citation>
    <scope>NUCLEOTIDE SEQUENCE [LARGE SCALE GENOMIC DNA]</scope>
    <source>
        <strain evidence="3 4">NCAIM B.02604</strain>
    </source>
</reference>
<evidence type="ECO:0000256" key="1">
    <source>
        <dbReference type="SAM" id="MobiDB-lite"/>
    </source>
</evidence>
<name>A0ABV6P7D9_9MICC</name>
<feature type="domain" description="GerMN" evidence="2">
    <location>
        <begin position="154"/>
        <end position="250"/>
    </location>
</feature>
<dbReference type="Proteomes" id="UP001589862">
    <property type="component" value="Unassembled WGS sequence"/>
</dbReference>